<dbReference type="AlphaFoldDB" id="A0A7G9GH07"/>
<name>A0A7G9GH07_9FIRM</name>
<protein>
    <submittedName>
        <fullName evidence="1">Uncharacterized protein</fullName>
    </submittedName>
</protein>
<dbReference type="KEGG" id="whj:H9Q79_07415"/>
<dbReference type="Proteomes" id="UP000515860">
    <property type="component" value="Chromosome"/>
</dbReference>
<gene>
    <name evidence="1" type="ORF">H9Q79_07415</name>
</gene>
<dbReference type="SUPFAM" id="SSF51395">
    <property type="entry name" value="FMN-linked oxidoreductases"/>
    <property type="match status" value="1"/>
</dbReference>
<organism evidence="1 2">
    <name type="scientific">Wansuia hejianensis</name>
    <dbReference type="NCBI Taxonomy" id="2763667"/>
    <lineage>
        <taxon>Bacteria</taxon>
        <taxon>Bacillati</taxon>
        <taxon>Bacillota</taxon>
        <taxon>Clostridia</taxon>
        <taxon>Lachnospirales</taxon>
        <taxon>Lachnospiraceae</taxon>
        <taxon>Wansuia</taxon>
    </lineage>
</organism>
<reference evidence="1 2" key="1">
    <citation type="submission" date="2020-08" db="EMBL/GenBank/DDBJ databases">
        <authorList>
            <person name="Liu C."/>
            <person name="Sun Q."/>
        </authorList>
    </citation>
    <scope>NUCLEOTIDE SEQUENCE [LARGE SCALE GENOMIC DNA]</scope>
    <source>
        <strain evidence="1 2">NSJ-29</strain>
    </source>
</reference>
<dbReference type="RefSeq" id="WP_118645620.1">
    <property type="nucleotide sequence ID" value="NZ_CP060635.1"/>
</dbReference>
<evidence type="ECO:0000313" key="2">
    <source>
        <dbReference type="Proteomes" id="UP000515860"/>
    </source>
</evidence>
<sequence>MKGIDMIKGTKAVVMLTDNDLTVDHAAEFFNSAKDAPIQNWGFKSVGQPHDVMYALAETIKSAGKNLFLESITYTEEEYKFLAEFSRKAGVDCVLGTIYNRGLHDALNEAGVLYCPFIAKTPGLPGTIIKSREEIMADLKEATDNGVGGVSVPAYMHDKMSGKEILTMIREKAPELPVLVAGRVKTHKRIDEMFELKTSFTIGGALFRAELAEGSFSDNVTALGNYMEKSR</sequence>
<accession>A0A7G9GH07</accession>
<proteinExistence type="predicted"/>
<keyword evidence="2" id="KW-1185">Reference proteome</keyword>
<dbReference type="EMBL" id="CP060635">
    <property type="protein sequence ID" value="QNM10089.1"/>
    <property type="molecule type" value="Genomic_DNA"/>
</dbReference>
<evidence type="ECO:0000313" key="1">
    <source>
        <dbReference type="EMBL" id="QNM10089.1"/>
    </source>
</evidence>